<name>A0A382V2K0_9ZZZZ</name>
<gene>
    <name evidence="1" type="ORF">METZ01_LOCUS393022</name>
</gene>
<proteinExistence type="predicted"/>
<dbReference type="EMBL" id="UINC01148344">
    <property type="protein sequence ID" value="SVD40168.1"/>
    <property type="molecule type" value="Genomic_DNA"/>
</dbReference>
<dbReference type="AlphaFoldDB" id="A0A382V2K0"/>
<evidence type="ECO:0000313" key="1">
    <source>
        <dbReference type="EMBL" id="SVD40168.1"/>
    </source>
</evidence>
<accession>A0A382V2K0</accession>
<sequence length="64" mass="7142">MDTFGMPKPHLLFLILALSLTAGAADWPQFRFGPNRGAVSPETLPARLHLQWEREFAPPDPAFP</sequence>
<feature type="non-terminal residue" evidence="1">
    <location>
        <position position="64"/>
    </location>
</feature>
<protein>
    <submittedName>
        <fullName evidence="1">Uncharacterized protein</fullName>
    </submittedName>
</protein>
<reference evidence="1" key="1">
    <citation type="submission" date="2018-05" db="EMBL/GenBank/DDBJ databases">
        <authorList>
            <person name="Lanie J.A."/>
            <person name="Ng W.-L."/>
            <person name="Kazmierczak K.M."/>
            <person name="Andrzejewski T.M."/>
            <person name="Davidsen T.M."/>
            <person name="Wayne K.J."/>
            <person name="Tettelin H."/>
            <person name="Glass J.I."/>
            <person name="Rusch D."/>
            <person name="Podicherti R."/>
            <person name="Tsui H.-C.T."/>
            <person name="Winkler M.E."/>
        </authorList>
    </citation>
    <scope>NUCLEOTIDE SEQUENCE</scope>
</reference>
<organism evidence="1">
    <name type="scientific">marine metagenome</name>
    <dbReference type="NCBI Taxonomy" id="408172"/>
    <lineage>
        <taxon>unclassified sequences</taxon>
        <taxon>metagenomes</taxon>
        <taxon>ecological metagenomes</taxon>
    </lineage>
</organism>